<dbReference type="Gene3D" id="3.40.50.1820">
    <property type="entry name" value="alpha/beta hydrolase"/>
    <property type="match status" value="1"/>
</dbReference>
<dbReference type="PANTHER" id="PTHR12277">
    <property type="entry name" value="ALPHA/BETA HYDROLASE DOMAIN-CONTAINING PROTEIN"/>
    <property type="match status" value="1"/>
</dbReference>
<dbReference type="AlphaFoldDB" id="A0A7C3C1L8"/>
<dbReference type="EMBL" id="DRNH01000255">
    <property type="protein sequence ID" value="HFB54027.1"/>
    <property type="molecule type" value="Genomic_DNA"/>
</dbReference>
<accession>A0A7C3C1L8</accession>
<keyword evidence="1" id="KW-0378">Hydrolase</keyword>
<dbReference type="InterPro" id="IPR029058">
    <property type="entry name" value="AB_hydrolase_fold"/>
</dbReference>
<organism evidence="1">
    <name type="scientific">Sulfurimonas autotrophica</name>
    <dbReference type="NCBI Taxonomy" id="202747"/>
    <lineage>
        <taxon>Bacteria</taxon>
        <taxon>Pseudomonadati</taxon>
        <taxon>Campylobacterota</taxon>
        <taxon>Epsilonproteobacteria</taxon>
        <taxon>Campylobacterales</taxon>
        <taxon>Sulfurimonadaceae</taxon>
        <taxon>Sulfurimonas</taxon>
    </lineage>
</organism>
<sequence length="253" mass="28943">MIYIAFIIFTLLVLLFVFYEWQHFMVFSPVYYREEPLCAECTLLSVQTDDGVELEGVVYEPKHYKNRVLIFVGRSHDAVALINRFATLYPHTQIITFNYRSYGKSGGVASEKNFFKDGLHIAELVRKNYGDFYLLGFSIGSSVAAYVASKMPVKGVFLIGAFDSIAALAKRKFGVIPSAVLRYKFSTEDFVQSIDAPIYLFASKTDEIAYIENARALKEKIKNLAYYVELDDLSHKELLWDKRVVTKIKEVVE</sequence>
<comment type="caution">
    <text evidence="1">The sequence shown here is derived from an EMBL/GenBank/DDBJ whole genome shotgun (WGS) entry which is preliminary data.</text>
</comment>
<dbReference type="Proteomes" id="UP000886390">
    <property type="component" value="Unassembled WGS sequence"/>
</dbReference>
<name>A0A7C3C1L8_9BACT</name>
<reference evidence="1" key="1">
    <citation type="journal article" date="2020" name="mSystems">
        <title>Genome- and Community-Level Interaction Insights into Carbon Utilization and Element Cycling Functions of Hydrothermarchaeota in Hydrothermal Sediment.</title>
        <authorList>
            <person name="Zhou Z."/>
            <person name="Liu Y."/>
            <person name="Xu W."/>
            <person name="Pan J."/>
            <person name="Luo Z.H."/>
            <person name="Li M."/>
        </authorList>
    </citation>
    <scope>NUCLEOTIDE SEQUENCE [LARGE SCALE GENOMIC DNA]</scope>
    <source>
        <strain evidence="1">HyVt-507</strain>
    </source>
</reference>
<dbReference type="SUPFAM" id="SSF53474">
    <property type="entry name" value="alpha/beta-Hydrolases"/>
    <property type="match status" value="1"/>
</dbReference>
<dbReference type="GO" id="GO:0016787">
    <property type="term" value="F:hydrolase activity"/>
    <property type="evidence" value="ECO:0007669"/>
    <property type="project" value="UniProtKB-KW"/>
</dbReference>
<proteinExistence type="predicted"/>
<dbReference type="PANTHER" id="PTHR12277:SF81">
    <property type="entry name" value="PROTEIN ABHD13"/>
    <property type="match status" value="1"/>
</dbReference>
<protein>
    <submittedName>
        <fullName evidence="1">Alpha/beta hydrolase</fullName>
    </submittedName>
</protein>
<gene>
    <name evidence="1" type="ORF">ENJ67_04775</name>
</gene>
<evidence type="ECO:0000313" key="1">
    <source>
        <dbReference type="EMBL" id="HFB54027.1"/>
    </source>
</evidence>